<dbReference type="AlphaFoldDB" id="A0AAN9FIJ5"/>
<gene>
    <name evidence="1" type="ORF">RIF29_18201</name>
</gene>
<proteinExistence type="predicted"/>
<evidence type="ECO:0000313" key="2">
    <source>
        <dbReference type="Proteomes" id="UP001372338"/>
    </source>
</evidence>
<dbReference type="EMBL" id="JAYWIO010000003">
    <property type="protein sequence ID" value="KAK7277052.1"/>
    <property type="molecule type" value="Genomic_DNA"/>
</dbReference>
<dbReference type="Proteomes" id="UP001372338">
    <property type="component" value="Unassembled WGS sequence"/>
</dbReference>
<evidence type="ECO:0000313" key="1">
    <source>
        <dbReference type="EMBL" id="KAK7277052.1"/>
    </source>
</evidence>
<reference evidence="1 2" key="1">
    <citation type="submission" date="2024-01" db="EMBL/GenBank/DDBJ databases">
        <title>The genomes of 5 underutilized Papilionoideae crops provide insights into root nodulation and disease resistanc.</title>
        <authorList>
            <person name="Yuan L."/>
        </authorList>
    </citation>
    <scope>NUCLEOTIDE SEQUENCE [LARGE SCALE GENOMIC DNA]</scope>
    <source>
        <strain evidence="1">ZHUSHIDOU_FW_LH</strain>
        <tissue evidence="1">Leaf</tissue>
    </source>
</reference>
<protein>
    <submittedName>
        <fullName evidence="1">Uncharacterized protein</fullName>
    </submittedName>
</protein>
<sequence>MESYKRGGHLFPCTHRVVYKEFILKKGCKKAFSLFEGPASFKCYLRINRNELITKSWGKSRFTTPKGRDPVVIRMTAMGCAWLGRSLAIL</sequence>
<organism evidence="1 2">
    <name type="scientific">Crotalaria pallida</name>
    <name type="common">Smooth rattlebox</name>
    <name type="synonym">Crotalaria striata</name>
    <dbReference type="NCBI Taxonomy" id="3830"/>
    <lineage>
        <taxon>Eukaryota</taxon>
        <taxon>Viridiplantae</taxon>
        <taxon>Streptophyta</taxon>
        <taxon>Embryophyta</taxon>
        <taxon>Tracheophyta</taxon>
        <taxon>Spermatophyta</taxon>
        <taxon>Magnoliopsida</taxon>
        <taxon>eudicotyledons</taxon>
        <taxon>Gunneridae</taxon>
        <taxon>Pentapetalae</taxon>
        <taxon>rosids</taxon>
        <taxon>fabids</taxon>
        <taxon>Fabales</taxon>
        <taxon>Fabaceae</taxon>
        <taxon>Papilionoideae</taxon>
        <taxon>50 kb inversion clade</taxon>
        <taxon>genistoids sensu lato</taxon>
        <taxon>core genistoids</taxon>
        <taxon>Crotalarieae</taxon>
        <taxon>Crotalaria</taxon>
    </lineage>
</organism>
<name>A0AAN9FIJ5_CROPI</name>
<keyword evidence="2" id="KW-1185">Reference proteome</keyword>
<comment type="caution">
    <text evidence="1">The sequence shown here is derived from an EMBL/GenBank/DDBJ whole genome shotgun (WGS) entry which is preliminary data.</text>
</comment>
<accession>A0AAN9FIJ5</accession>